<feature type="compositionally biased region" description="Low complexity" evidence="8">
    <location>
        <begin position="482"/>
        <end position="496"/>
    </location>
</feature>
<dbReference type="GO" id="GO:0004252">
    <property type="term" value="F:serine-type endopeptidase activity"/>
    <property type="evidence" value="ECO:0007669"/>
    <property type="project" value="InterPro"/>
</dbReference>
<evidence type="ECO:0000256" key="5">
    <source>
        <dbReference type="ARBA" id="ARBA00039290"/>
    </source>
</evidence>
<evidence type="ECO:0000259" key="9">
    <source>
        <dbReference type="Pfam" id="PF00326"/>
    </source>
</evidence>
<reference evidence="11" key="1">
    <citation type="journal article" date="2012" name="Proc. Natl. Acad. Sci. U.S.A.">
        <title>Antigenic diversity is generated by distinct evolutionary mechanisms in African trypanosome species.</title>
        <authorList>
            <person name="Jackson A.P."/>
            <person name="Berry A."/>
            <person name="Aslett M."/>
            <person name="Allison H.C."/>
            <person name="Burton P."/>
            <person name="Vavrova-Anderson J."/>
            <person name="Brown R."/>
            <person name="Browne H."/>
            <person name="Corton N."/>
            <person name="Hauser H."/>
            <person name="Gamble J."/>
            <person name="Gilderthorp R."/>
            <person name="Marcello L."/>
            <person name="McQuillan J."/>
            <person name="Otto T.D."/>
            <person name="Quail M.A."/>
            <person name="Sanders M.J."/>
            <person name="van Tonder A."/>
            <person name="Ginger M.L."/>
            <person name="Field M.C."/>
            <person name="Barry J.D."/>
            <person name="Hertz-Fowler C."/>
            <person name="Berriman M."/>
        </authorList>
    </citation>
    <scope>NUCLEOTIDE SEQUENCE</scope>
    <source>
        <strain evidence="11">Y486</strain>
    </source>
</reference>
<evidence type="ECO:0000256" key="1">
    <source>
        <dbReference type="ARBA" id="ARBA00005228"/>
    </source>
</evidence>
<feature type="region of interest" description="Disordered" evidence="8">
    <location>
        <begin position="300"/>
        <end position="319"/>
    </location>
</feature>
<dbReference type="SUPFAM" id="SSF53474">
    <property type="entry name" value="alpha/beta-Hydrolases"/>
    <property type="match status" value="1"/>
</dbReference>
<keyword evidence="3 11" id="KW-0378">Hydrolase</keyword>
<dbReference type="AlphaFoldDB" id="G0TW51"/>
<dbReference type="EMBL" id="HE573021">
    <property type="protein sequence ID" value="CCC48167.1"/>
    <property type="molecule type" value="Genomic_DNA"/>
</dbReference>
<accession>G0TW51</accession>
<dbReference type="SUPFAM" id="SSF50993">
    <property type="entry name" value="Peptidase/esterase 'gauge' domain"/>
    <property type="match status" value="1"/>
</dbReference>
<dbReference type="Gene3D" id="2.130.10.120">
    <property type="entry name" value="Prolyl oligopeptidase, N-terminal domain"/>
    <property type="match status" value="2"/>
</dbReference>
<evidence type="ECO:0000256" key="6">
    <source>
        <dbReference type="ARBA" id="ARBA00042165"/>
    </source>
</evidence>
<dbReference type="InterPro" id="IPR002470">
    <property type="entry name" value="Peptidase_S9A"/>
</dbReference>
<dbReference type="InterPro" id="IPR029058">
    <property type="entry name" value="AB_hydrolase_fold"/>
</dbReference>
<dbReference type="InterPro" id="IPR023302">
    <property type="entry name" value="Pept_S9A_N"/>
</dbReference>
<dbReference type="InterPro" id="IPR001375">
    <property type="entry name" value="Peptidase_S9_cat"/>
</dbReference>
<proteinExistence type="inferred from homology"/>
<name>G0TW51_TRYVY</name>
<dbReference type="PANTHER" id="PTHR11757">
    <property type="entry name" value="PROTEASE FAMILY S9A OLIGOPEPTIDASE"/>
    <property type="match status" value="1"/>
</dbReference>
<feature type="domain" description="Peptidase S9A N-terminal" evidence="10">
    <location>
        <begin position="365"/>
        <end position="450"/>
    </location>
</feature>
<sequence length="1057" mass="117977">MRHPGVGRRVIGSKARLNGMLGSNNGNGCSADSVCQSASISPPKYTRREYKMEHFGETRVDPYYWLRNRHDPEVRQLLLKENANMESVFATYGGKRLCRTLYNEMRARWKEDDVSLPYRDRGYWYYTRSVPNADHPLFCRRKVTHHNENFEDEASQFLAKDASATLPPFDDEVVFFDLNLFALEQKLEYVELGDMDISPNGLQLAVSIDCSNGREVYTIFVLDIVNVNYIQWLQQYSSLGRAWATTTAQSSFSIYQSPTSALVKDFNLKKTRVPGSKSTHVAGLLTERFGSCDGEGDSGPCCHDSPHEKDASKNTLKDSTDVSCPSCPFPSYAETHTAAFSSRRRKAPPSHKISRRVDVFDVADEVLWLSDTSFLYLALDERMRSHRVIFHDLTKPLDSTKSDIICYEEPDEAYWVSSLCFSADEQYVLFTTSSGSATEVYVGPCDAGVKRRVSGVPIVAGCPEEEDSESTSWSRTVPSMCESSSSSASSLSSTRESTARQRVTMFRFTSRAPQIEYDIDHHSSLFGETVGAWLVTLSGAPQEGINYSIGYVLDQDIVWDRHSTTSLCATSQWQPLFAYDPCISVEGVECTRDYLLFSVRRAASSTVLLLPVKTLWKRLSGVHTSNWSVVQPMSLRNDTFDLSCIACSPLGNLEEVCIPLAEWSHFGQQQQQLELMEGGTIHSLKSCTSDTAFCSAKWRVAVTHLIIPTVTLSFTFVEEQERKASVHVKQLYQSPVVGPPYKAEDYDATITWVPSDFAFSGSSSLQPLPTKEPVDPVRVPVYLCWKRSLFQRGTNPMLLTVYGSYGDCLDVEFESERLALLDRGFVWAAAGVRGGGELGTLWHEAGRKLQRATTVNDFVSVAHYVQNSGWCATGRLVTYGASAGAFVVTAAMNVAPQQQLAIIAAVPFVDCLTTLLDPTLPLTVSEWEEFGNPSESLEAYRIVRSISPIDNIPPVGVGLPHIFFLTAWQDTRVGYWESLAFTARLRERQVKERDLAIDAVDTNDSSSWFGSRRQVLLHFCDFGAGHGGASGRYQHLLEVAREYAFAILIQQTVCVCP</sequence>
<dbReference type="Pfam" id="PF00326">
    <property type="entry name" value="Peptidase_S9"/>
    <property type="match status" value="1"/>
</dbReference>
<comment type="function">
    <text evidence="7">Serine peptidase whose precise substrate specificity remains unclear. Does not cleave peptides after a arginine or lysine residue. Regulates trans-Golgi network morphology and sorting by regulating the membrane binding of the AP-1 complex. May play a role in the regulation of synaptic vesicle exocytosis.</text>
</comment>
<evidence type="ECO:0000259" key="10">
    <source>
        <dbReference type="Pfam" id="PF02897"/>
    </source>
</evidence>
<feature type="compositionally biased region" description="Basic and acidic residues" evidence="8">
    <location>
        <begin position="304"/>
        <end position="319"/>
    </location>
</feature>
<dbReference type="VEuPathDB" id="TriTrypDB:TvY486_0503680"/>
<dbReference type="InterPro" id="IPR051543">
    <property type="entry name" value="Serine_Peptidase_S9A"/>
</dbReference>
<evidence type="ECO:0000256" key="4">
    <source>
        <dbReference type="ARBA" id="ARBA00022825"/>
    </source>
</evidence>
<dbReference type="Pfam" id="PF02897">
    <property type="entry name" value="Peptidase_S9_N"/>
    <property type="match status" value="2"/>
</dbReference>
<feature type="region of interest" description="Disordered" evidence="8">
    <location>
        <begin position="463"/>
        <end position="496"/>
    </location>
</feature>
<evidence type="ECO:0000256" key="7">
    <source>
        <dbReference type="ARBA" id="ARBA00045448"/>
    </source>
</evidence>
<feature type="domain" description="Peptidase S9A N-terminal" evidence="10">
    <location>
        <begin position="43"/>
        <end position="228"/>
    </location>
</feature>
<evidence type="ECO:0000256" key="3">
    <source>
        <dbReference type="ARBA" id="ARBA00022801"/>
    </source>
</evidence>
<keyword evidence="4" id="KW-0720">Serine protease</keyword>
<keyword evidence="2" id="KW-0645">Protease</keyword>
<protein>
    <recommendedName>
        <fullName evidence="5">Prolyl endopeptidase-like</fullName>
    </recommendedName>
    <alternativeName>
        <fullName evidence="6">Prolylendopeptidase-like</fullName>
    </alternativeName>
</protein>
<evidence type="ECO:0000256" key="8">
    <source>
        <dbReference type="SAM" id="MobiDB-lite"/>
    </source>
</evidence>
<organism evidence="11">
    <name type="scientific">Trypanosoma vivax (strain Y486)</name>
    <dbReference type="NCBI Taxonomy" id="1055687"/>
    <lineage>
        <taxon>Eukaryota</taxon>
        <taxon>Discoba</taxon>
        <taxon>Euglenozoa</taxon>
        <taxon>Kinetoplastea</taxon>
        <taxon>Metakinetoplastina</taxon>
        <taxon>Trypanosomatida</taxon>
        <taxon>Trypanosomatidae</taxon>
        <taxon>Trypanosoma</taxon>
        <taxon>Duttonella</taxon>
    </lineage>
</organism>
<dbReference type="PRINTS" id="PR00862">
    <property type="entry name" value="PROLIGOPTASE"/>
</dbReference>
<evidence type="ECO:0000313" key="11">
    <source>
        <dbReference type="EMBL" id="CCC48167.1"/>
    </source>
</evidence>
<dbReference type="Gene3D" id="3.40.50.1820">
    <property type="entry name" value="alpha/beta hydrolase"/>
    <property type="match status" value="1"/>
</dbReference>
<evidence type="ECO:0000256" key="2">
    <source>
        <dbReference type="ARBA" id="ARBA00022670"/>
    </source>
</evidence>
<dbReference type="GO" id="GO:0006508">
    <property type="term" value="P:proteolysis"/>
    <property type="evidence" value="ECO:0007669"/>
    <property type="project" value="UniProtKB-KW"/>
</dbReference>
<feature type="domain" description="Peptidase S9 prolyl oligopeptidase catalytic" evidence="9">
    <location>
        <begin position="816"/>
        <end position="998"/>
    </location>
</feature>
<comment type="similarity">
    <text evidence="1">Belongs to the peptidase S9A family.</text>
</comment>
<gene>
    <name evidence="11" type="ORF">TVY486_0503680</name>
</gene>
<dbReference type="PANTHER" id="PTHR11757:SF19">
    <property type="entry name" value="PROLYL ENDOPEPTIDASE-LIKE"/>
    <property type="match status" value="1"/>
</dbReference>